<dbReference type="GO" id="GO:0016020">
    <property type="term" value="C:membrane"/>
    <property type="evidence" value="ECO:0007669"/>
    <property type="project" value="UniProtKB-SubCell"/>
</dbReference>
<feature type="transmembrane region" description="Helical" evidence="7">
    <location>
        <begin position="540"/>
        <end position="560"/>
    </location>
</feature>
<evidence type="ECO:0000313" key="9">
    <source>
        <dbReference type="Proteomes" id="UP001138500"/>
    </source>
</evidence>
<evidence type="ECO:0000313" key="8">
    <source>
        <dbReference type="EMBL" id="KAH9832788.1"/>
    </source>
</evidence>
<evidence type="ECO:0000256" key="2">
    <source>
        <dbReference type="ARBA" id="ARBA00022448"/>
    </source>
</evidence>
<comment type="caution">
    <text evidence="8">The sequence shown here is derived from an EMBL/GenBank/DDBJ whole genome shotgun (WGS) entry which is preliminary data.</text>
</comment>
<evidence type="ECO:0000256" key="6">
    <source>
        <dbReference type="SAM" id="MobiDB-lite"/>
    </source>
</evidence>
<feature type="transmembrane region" description="Helical" evidence="7">
    <location>
        <begin position="391"/>
        <end position="412"/>
    </location>
</feature>
<feature type="transmembrane region" description="Helical" evidence="7">
    <location>
        <begin position="139"/>
        <end position="163"/>
    </location>
</feature>
<gene>
    <name evidence="8" type="ORF">Tdes44962_MAKER00269</name>
</gene>
<dbReference type="PANTHER" id="PTHR45649">
    <property type="entry name" value="AMINO-ACID PERMEASE BAT1"/>
    <property type="match status" value="1"/>
</dbReference>
<feature type="transmembrane region" description="Helical" evidence="7">
    <location>
        <begin position="508"/>
        <end position="528"/>
    </location>
</feature>
<evidence type="ECO:0000256" key="4">
    <source>
        <dbReference type="ARBA" id="ARBA00022989"/>
    </source>
</evidence>
<feature type="compositionally biased region" description="Polar residues" evidence="6">
    <location>
        <begin position="64"/>
        <end position="83"/>
    </location>
</feature>
<organism evidence="8 9">
    <name type="scientific">Teratosphaeria destructans</name>
    <dbReference type="NCBI Taxonomy" id="418781"/>
    <lineage>
        <taxon>Eukaryota</taxon>
        <taxon>Fungi</taxon>
        <taxon>Dikarya</taxon>
        <taxon>Ascomycota</taxon>
        <taxon>Pezizomycotina</taxon>
        <taxon>Dothideomycetes</taxon>
        <taxon>Dothideomycetidae</taxon>
        <taxon>Mycosphaerellales</taxon>
        <taxon>Teratosphaeriaceae</taxon>
        <taxon>Teratosphaeria</taxon>
    </lineage>
</organism>
<sequence>EQKDSLAEFSASFKHQATQRKPLQLNPTRWLHPSVSWASDDPNDQPQSAAHRRTATMELPKAAQDTTTSVPYPNATANRSNPSLQDALDMGRLNIRQETKRRFKLVTLLGLTTSMMCTWESAIPFFVTSYVNGGGPTMLYGFIFAFIGALATCASLAELASMYPIAGGQYHWVALLAPERYKKALSWLTGWVSTLGWQAAASTGIYLGGTVIQVLVSLNQESYEPKPWQATMIMIAIMLTTVFVNTTLIRLLPGLIGTVLLLHVVGFFAVLIPMVHLAPISSSEFVWKEFTNLSGYASGGVSWLIGQAGSAVLFIGYDGACHLAEEVEDAAINVPRAMFFTIFINGALGFATYIMILYCLGDPLAALNTISGEPFIEIFNNALRSKAGTTALTAVLISLYIFATFGFVASASRQAWAFARSGGLPYSHIFRQVNTSLSIPIHTILLTGTIGLLLSLINIGSSIAFNAVISLTTASYLSSYIIVIVLMIHKRLTTPDKLVFGPWKLGRWGLPINIFAAAYSVVTVVFSFFPPQVPIKTSSMNWSCAVYGGVLILGVVYYVVKGHRQFEQPLESNVVG</sequence>
<feature type="region of interest" description="Disordered" evidence="6">
    <location>
        <begin position="1"/>
        <end position="83"/>
    </location>
</feature>
<dbReference type="Pfam" id="PF13520">
    <property type="entry name" value="AA_permease_2"/>
    <property type="match status" value="1"/>
</dbReference>
<feature type="transmembrane region" description="Helical" evidence="7">
    <location>
        <begin position="463"/>
        <end position="488"/>
    </location>
</feature>
<evidence type="ECO:0000256" key="7">
    <source>
        <dbReference type="SAM" id="Phobius"/>
    </source>
</evidence>
<dbReference type="Proteomes" id="UP001138500">
    <property type="component" value="Unassembled WGS sequence"/>
</dbReference>
<protein>
    <submittedName>
        <fullName evidence="8">Amino acid permease</fullName>
    </submittedName>
</protein>
<feature type="transmembrane region" description="Helical" evidence="7">
    <location>
        <begin position="184"/>
        <end position="208"/>
    </location>
</feature>
<dbReference type="OrthoDB" id="3257095at2759"/>
<keyword evidence="9" id="KW-1185">Reference proteome</keyword>
<name>A0A9W7W4F5_9PEZI</name>
<feature type="transmembrane region" description="Helical" evidence="7">
    <location>
        <begin position="255"/>
        <end position="276"/>
    </location>
</feature>
<accession>A0A9W7W4F5</accession>
<comment type="subcellular location">
    <subcellularLocation>
        <location evidence="1">Membrane</location>
        <topology evidence="1">Multi-pass membrane protein</topology>
    </subcellularLocation>
</comment>
<dbReference type="InterPro" id="IPR002293">
    <property type="entry name" value="AA/rel_permease1"/>
</dbReference>
<dbReference type="PIRSF" id="PIRSF006060">
    <property type="entry name" value="AA_transporter"/>
    <property type="match status" value="1"/>
</dbReference>
<feature type="transmembrane region" description="Helical" evidence="7">
    <location>
        <begin position="296"/>
        <end position="317"/>
    </location>
</feature>
<feature type="transmembrane region" description="Helical" evidence="7">
    <location>
        <begin position="105"/>
        <end position="127"/>
    </location>
</feature>
<keyword evidence="5 7" id="KW-0472">Membrane</keyword>
<feature type="transmembrane region" description="Helical" evidence="7">
    <location>
        <begin position="337"/>
        <end position="358"/>
    </location>
</feature>
<reference evidence="8 9" key="2">
    <citation type="journal article" date="2021" name="Curr. Genet.">
        <title>Genetic response to nitrogen starvation in the aggressive Eucalyptus foliar pathogen Teratosphaeria destructans.</title>
        <authorList>
            <person name="Havenga M."/>
            <person name="Wingfield B.D."/>
            <person name="Wingfield M.J."/>
            <person name="Dreyer L.L."/>
            <person name="Roets F."/>
            <person name="Aylward J."/>
        </authorList>
    </citation>
    <scope>NUCLEOTIDE SEQUENCE [LARGE SCALE GENOMIC DNA]</scope>
    <source>
        <strain evidence="8">CMW44962</strain>
    </source>
</reference>
<dbReference type="GO" id="GO:0022857">
    <property type="term" value="F:transmembrane transporter activity"/>
    <property type="evidence" value="ECO:0007669"/>
    <property type="project" value="InterPro"/>
</dbReference>
<evidence type="ECO:0000256" key="1">
    <source>
        <dbReference type="ARBA" id="ARBA00004141"/>
    </source>
</evidence>
<feature type="transmembrane region" description="Helical" evidence="7">
    <location>
        <begin position="228"/>
        <end position="248"/>
    </location>
</feature>
<dbReference type="EMBL" id="RIBY02001112">
    <property type="protein sequence ID" value="KAH9832788.1"/>
    <property type="molecule type" value="Genomic_DNA"/>
</dbReference>
<keyword evidence="2" id="KW-0813">Transport</keyword>
<feature type="non-terminal residue" evidence="8">
    <location>
        <position position="1"/>
    </location>
</feature>
<proteinExistence type="predicted"/>
<feature type="compositionally biased region" description="Polar residues" evidence="6">
    <location>
        <begin position="13"/>
        <end position="27"/>
    </location>
</feature>
<dbReference type="PANTHER" id="PTHR45649:SF14">
    <property type="entry name" value="GABA PERMEASE"/>
    <property type="match status" value="1"/>
</dbReference>
<evidence type="ECO:0000256" key="5">
    <source>
        <dbReference type="ARBA" id="ARBA00023136"/>
    </source>
</evidence>
<keyword evidence="4 7" id="KW-1133">Transmembrane helix</keyword>
<dbReference type="Gene3D" id="1.20.1740.10">
    <property type="entry name" value="Amino acid/polyamine transporter I"/>
    <property type="match status" value="1"/>
</dbReference>
<dbReference type="AlphaFoldDB" id="A0A9W7W4F5"/>
<evidence type="ECO:0000256" key="3">
    <source>
        <dbReference type="ARBA" id="ARBA00022692"/>
    </source>
</evidence>
<keyword evidence="3 7" id="KW-0812">Transmembrane</keyword>
<feature type="transmembrane region" description="Helical" evidence="7">
    <location>
        <begin position="433"/>
        <end position="457"/>
    </location>
</feature>
<reference evidence="8 9" key="1">
    <citation type="journal article" date="2018" name="IMA Fungus">
        <title>IMA Genome-F 10: Nine draft genome sequences of Claviceps purpurea s.lat., including C. arundinis, C. humidiphila, and C. cf. spartinae, pseudomolecules for the pitch canker pathogen Fusarium circinatum, draft genome of Davidsoniella eucalypti, Grosmannia galeiformis, Quambalaria eucalypti, and Teratosphaeria destructans.</title>
        <authorList>
            <person name="Wingfield B.D."/>
            <person name="Liu M."/>
            <person name="Nguyen H.D."/>
            <person name="Lane F.A."/>
            <person name="Morgan S.W."/>
            <person name="De Vos L."/>
            <person name="Wilken P.M."/>
            <person name="Duong T.A."/>
            <person name="Aylward J."/>
            <person name="Coetzee M.P."/>
            <person name="Dadej K."/>
            <person name="De Beer Z.W."/>
            <person name="Findlay W."/>
            <person name="Havenga M."/>
            <person name="Kolarik M."/>
            <person name="Menzies J.G."/>
            <person name="Naidoo K."/>
            <person name="Pochopski O."/>
            <person name="Shoukouhi P."/>
            <person name="Santana Q.C."/>
            <person name="Seifert K.A."/>
            <person name="Soal N."/>
            <person name="Steenkamp E.T."/>
            <person name="Tatham C.T."/>
            <person name="van der Nest M.A."/>
            <person name="Wingfield M.J."/>
        </authorList>
    </citation>
    <scope>NUCLEOTIDE SEQUENCE [LARGE SCALE GENOMIC DNA]</scope>
    <source>
        <strain evidence="8">CMW44962</strain>
    </source>
</reference>